<dbReference type="PANTHER" id="PTHR33115">
    <property type="entry name" value="ARM REPEAT SUPERFAMILY PROTEIN"/>
    <property type="match status" value="1"/>
</dbReference>
<keyword evidence="3" id="KW-1185">Reference proteome</keyword>
<dbReference type="AlphaFoldDB" id="A0A0E0MNC8"/>
<reference evidence="2" key="2">
    <citation type="submission" date="2018-05" db="EMBL/GenBank/DDBJ databases">
        <title>OpunRS2 (Oryza punctata Reference Sequence Version 2).</title>
        <authorList>
            <person name="Zhang J."/>
            <person name="Kudrna D."/>
            <person name="Lee S."/>
            <person name="Talag J."/>
            <person name="Welchert J."/>
            <person name="Wing R.A."/>
        </authorList>
    </citation>
    <scope>NUCLEOTIDE SEQUENCE [LARGE SCALE GENOMIC DNA]</scope>
</reference>
<dbReference type="Proteomes" id="UP000026962">
    <property type="component" value="Chromosome 12"/>
</dbReference>
<dbReference type="SUPFAM" id="SSF48371">
    <property type="entry name" value="ARM repeat"/>
    <property type="match status" value="1"/>
</dbReference>
<protein>
    <submittedName>
        <fullName evidence="2">Uncharacterized protein</fullName>
    </submittedName>
</protein>
<reference evidence="2" key="1">
    <citation type="submission" date="2015-04" db="UniProtKB">
        <authorList>
            <consortium name="EnsemblPlants"/>
        </authorList>
    </citation>
    <scope>IDENTIFICATION</scope>
</reference>
<dbReference type="STRING" id="4537.A0A0E0MNC8"/>
<feature type="compositionally biased region" description="Polar residues" evidence="1">
    <location>
        <begin position="249"/>
        <end position="260"/>
    </location>
</feature>
<proteinExistence type="predicted"/>
<dbReference type="HOGENOM" id="CLU_951171_0_0_1"/>
<sequence>MLVGLRLLWSFAIDMDNCRVMSNTEGLLPKIMATLSSDLLHLFDHREWGDVVEASMKLGVTGVKLRREISSNTHSVTAMEGILECNECQPALRGLAVKILTQLAMDASSSFSAGSRDILVLSKSLLAIFKHWRCCLPKAETNAVVILQINGNVVSVLKEILLNSEENESRINAAEILSHLLCSRYTRDDEYLAEELKKAIMDVMPEVLKEMLQCGETGREIQTGAEADHKGRFSPPGTVDVEVQDDGNRQSTFTSSRQRNSGNTWTRIYWQPCYLLRRQYLRSVKFKIWSNYS</sequence>
<evidence type="ECO:0000256" key="1">
    <source>
        <dbReference type="SAM" id="MobiDB-lite"/>
    </source>
</evidence>
<feature type="region of interest" description="Disordered" evidence="1">
    <location>
        <begin position="226"/>
        <end position="260"/>
    </location>
</feature>
<dbReference type="EnsemblPlants" id="OPUNC12G13670.1">
    <property type="protein sequence ID" value="OPUNC12G13670.1"/>
    <property type="gene ID" value="OPUNC12G13670"/>
</dbReference>
<dbReference type="InterPro" id="IPR016024">
    <property type="entry name" value="ARM-type_fold"/>
</dbReference>
<evidence type="ECO:0000313" key="3">
    <source>
        <dbReference type="Proteomes" id="UP000026962"/>
    </source>
</evidence>
<accession>A0A0E0MNC8</accession>
<dbReference type="PANTHER" id="PTHR33115:SF22">
    <property type="entry name" value="OS12G0449900 PROTEIN"/>
    <property type="match status" value="1"/>
</dbReference>
<dbReference type="Gramene" id="OPUNC12G13670.1">
    <property type="protein sequence ID" value="OPUNC12G13670.1"/>
    <property type="gene ID" value="OPUNC12G13670"/>
</dbReference>
<evidence type="ECO:0000313" key="2">
    <source>
        <dbReference type="EnsemblPlants" id="OPUNC12G13670.1"/>
    </source>
</evidence>
<organism evidence="2">
    <name type="scientific">Oryza punctata</name>
    <name type="common">Red rice</name>
    <dbReference type="NCBI Taxonomy" id="4537"/>
    <lineage>
        <taxon>Eukaryota</taxon>
        <taxon>Viridiplantae</taxon>
        <taxon>Streptophyta</taxon>
        <taxon>Embryophyta</taxon>
        <taxon>Tracheophyta</taxon>
        <taxon>Spermatophyta</taxon>
        <taxon>Magnoliopsida</taxon>
        <taxon>Liliopsida</taxon>
        <taxon>Poales</taxon>
        <taxon>Poaceae</taxon>
        <taxon>BOP clade</taxon>
        <taxon>Oryzoideae</taxon>
        <taxon>Oryzeae</taxon>
        <taxon>Oryzinae</taxon>
        <taxon>Oryza</taxon>
    </lineage>
</organism>
<name>A0A0E0MNC8_ORYPU</name>